<organism evidence="1 2">
    <name type="scientific">Cyphellophora europaea (strain CBS 101466)</name>
    <name type="common">Phialophora europaea</name>
    <dbReference type="NCBI Taxonomy" id="1220924"/>
    <lineage>
        <taxon>Eukaryota</taxon>
        <taxon>Fungi</taxon>
        <taxon>Dikarya</taxon>
        <taxon>Ascomycota</taxon>
        <taxon>Pezizomycotina</taxon>
        <taxon>Eurotiomycetes</taxon>
        <taxon>Chaetothyriomycetidae</taxon>
        <taxon>Chaetothyriales</taxon>
        <taxon>Cyphellophoraceae</taxon>
        <taxon>Cyphellophora</taxon>
    </lineage>
</organism>
<reference evidence="1 2" key="1">
    <citation type="submission" date="2013-03" db="EMBL/GenBank/DDBJ databases">
        <title>The Genome Sequence of Phialophora europaea CBS 101466.</title>
        <authorList>
            <consortium name="The Broad Institute Genomics Platform"/>
            <person name="Cuomo C."/>
            <person name="de Hoog S."/>
            <person name="Gorbushina A."/>
            <person name="Walker B."/>
            <person name="Young S.K."/>
            <person name="Zeng Q."/>
            <person name="Gargeya S."/>
            <person name="Fitzgerald M."/>
            <person name="Haas B."/>
            <person name="Abouelleil A."/>
            <person name="Allen A.W."/>
            <person name="Alvarado L."/>
            <person name="Arachchi H.M."/>
            <person name="Berlin A.M."/>
            <person name="Chapman S.B."/>
            <person name="Gainer-Dewar J."/>
            <person name="Goldberg J."/>
            <person name="Griggs A."/>
            <person name="Gujja S."/>
            <person name="Hansen M."/>
            <person name="Howarth C."/>
            <person name="Imamovic A."/>
            <person name="Ireland A."/>
            <person name="Larimer J."/>
            <person name="McCowan C."/>
            <person name="Murphy C."/>
            <person name="Pearson M."/>
            <person name="Poon T.W."/>
            <person name="Priest M."/>
            <person name="Roberts A."/>
            <person name="Saif S."/>
            <person name="Shea T."/>
            <person name="Sisk P."/>
            <person name="Sykes S."/>
            <person name="Wortman J."/>
            <person name="Nusbaum C."/>
            <person name="Birren B."/>
        </authorList>
    </citation>
    <scope>NUCLEOTIDE SEQUENCE [LARGE SCALE GENOMIC DNA]</scope>
    <source>
        <strain evidence="1 2">CBS 101466</strain>
    </source>
</reference>
<dbReference type="EMBL" id="KB822719">
    <property type="protein sequence ID" value="ETN41485.1"/>
    <property type="molecule type" value="Genomic_DNA"/>
</dbReference>
<accession>W2RYT1</accession>
<name>W2RYT1_CYPE1</name>
<proteinExistence type="predicted"/>
<dbReference type="Proteomes" id="UP000030752">
    <property type="component" value="Unassembled WGS sequence"/>
</dbReference>
<evidence type="ECO:0000313" key="2">
    <source>
        <dbReference type="Proteomes" id="UP000030752"/>
    </source>
</evidence>
<dbReference type="OrthoDB" id="3035230at2759"/>
<gene>
    <name evidence="1" type="ORF">HMPREF1541_03421</name>
</gene>
<dbReference type="GeneID" id="19970760"/>
<dbReference type="HOGENOM" id="CLU_032397_0_0_1"/>
<keyword evidence="2" id="KW-1185">Reference proteome</keyword>
<dbReference type="RefSeq" id="XP_008715994.1">
    <property type="nucleotide sequence ID" value="XM_008717772.1"/>
</dbReference>
<sequence length="612" mass="68130">MAFVDDDWEEVSMPVRSKAKARASPTEARLLYEAVDKYAQKQLKTHTSRIFTTDLNYRDLWSSFLGGLPASKRQEYTCHQCRSFVKRVGNLALVSNDGTLTPLFWSTRDVPESMKDAVDNLAKHFQIARVVSEYKPVVGSKSQWAGKELCGGFRHFQFTFPRNRTTQAVPRGVSVLSTQQAAEMLNRVLADYSLGSIKKAVQILTQHKLPNASNHISAAEYLLNIVSDNHIPKEDGAVRHNLLHRDAANAFVGCVSQLRSGPLSILLGLLESNTAFSEIQRQWTSLTAPENYMRPTATPSTGNVEASERLFTELGLTANDMRRRFMSIDELPNDIYLWRRKTATTRPKKPKTELKIFGSVAAAAAATPASKTARPAETDLPPTPLSFTKFVTSVLPHATRVWAKVHAHKPIAFMISGLEGTMPLMQWHDDTNRASMYVYTTPRHVSQHGLQADAWNEVRGVVPMPWLWDVAGTVNSFPLPSMEELRKAGDAEQEGDAGGGVDGGGKRRGGLKYYHTKNGLSHVFLLDGVYDKSLRHLCLFPTWLRGELHGARKTIERYSELWEKELPEGIEEKGGYVGGVIYGQSNKASLVLRTQGGKDGKGEGVWEVTCYE</sequence>
<dbReference type="VEuPathDB" id="FungiDB:HMPREF1541_03421"/>
<dbReference type="AlphaFoldDB" id="W2RYT1"/>
<protein>
    <submittedName>
        <fullName evidence="1">Uncharacterized protein</fullName>
    </submittedName>
</protein>
<evidence type="ECO:0000313" key="1">
    <source>
        <dbReference type="EMBL" id="ETN41485.1"/>
    </source>
</evidence>
<dbReference type="eggNOG" id="ENOG502S38H">
    <property type="taxonomic scope" value="Eukaryota"/>
</dbReference>
<dbReference type="InParanoid" id="W2RYT1"/>